<sequence length="85" mass="9700">MVVENARANDRLRKAGEVPLGTLLRIKAGMGRFGVGQRDRVTMWGNVLHLHRITNMMREDEDVSNACFFTTRFTANRYATTWSPS</sequence>
<dbReference type="EMBL" id="BLKC01000032">
    <property type="protein sequence ID" value="GFF37586.1"/>
    <property type="molecule type" value="Genomic_DNA"/>
</dbReference>
<organism evidence="1 2">
    <name type="scientific">Aspergillus udagawae</name>
    <dbReference type="NCBI Taxonomy" id="91492"/>
    <lineage>
        <taxon>Eukaryota</taxon>
        <taxon>Fungi</taxon>
        <taxon>Dikarya</taxon>
        <taxon>Ascomycota</taxon>
        <taxon>Pezizomycotina</taxon>
        <taxon>Eurotiomycetes</taxon>
        <taxon>Eurotiomycetidae</taxon>
        <taxon>Eurotiales</taxon>
        <taxon>Aspergillaceae</taxon>
        <taxon>Aspergillus</taxon>
        <taxon>Aspergillus subgen. Fumigati</taxon>
    </lineage>
</organism>
<reference evidence="1 2" key="1">
    <citation type="submission" date="2020-01" db="EMBL/GenBank/DDBJ databases">
        <title>Draft genome sequence of Aspergillus udagawae IFM 46972.</title>
        <authorList>
            <person name="Takahashi H."/>
            <person name="Yaguchi T."/>
        </authorList>
    </citation>
    <scope>NUCLEOTIDE SEQUENCE [LARGE SCALE GENOMIC DNA]</scope>
    <source>
        <strain evidence="1 2">IFM 46972</strain>
    </source>
</reference>
<dbReference type="Proteomes" id="UP000465221">
    <property type="component" value="Unassembled WGS sequence"/>
</dbReference>
<accession>A0A8H3NPS8</accession>
<gene>
    <name evidence="1" type="ORF">IFM46972_05266</name>
</gene>
<evidence type="ECO:0000313" key="2">
    <source>
        <dbReference type="Proteomes" id="UP000465221"/>
    </source>
</evidence>
<proteinExistence type="predicted"/>
<name>A0A8H3NPS8_9EURO</name>
<evidence type="ECO:0000313" key="1">
    <source>
        <dbReference type="EMBL" id="GFF37586.1"/>
    </source>
</evidence>
<dbReference type="AlphaFoldDB" id="A0A8H3NPS8"/>
<protein>
    <submittedName>
        <fullName evidence="1">Uncharacterized protein</fullName>
    </submittedName>
</protein>
<comment type="caution">
    <text evidence="1">The sequence shown here is derived from an EMBL/GenBank/DDBJ whole genome shotgun (WGS) entry which is preliminary data.</text>
</comment>